<dbReference type="EMBL" id="JAANYQ010000013">
    <property type="protein sequence ID" value="KAF4121180.1"/>
    <property type="molecule type" value="Genomic_DNA"/>
</dbReference>
<feature type="transmembrane region" description="Helical" evidence="5">
    <location>
        <begin position="12"/>
        <end position="30"/>
    </location>
</feature>
<keyword evidence="3 5" id="KW-1133">Transmembrane helix</keyword>
<dbReference type="GeneID" id="55968372"/>
<evidence type="ECO:0000313" key="8">
    <source>
        <dbReference type="Proteomes" id="UP000749293"/>
    </source>
</evidence>
<dbReference type="RefSeq" id="XP_035319832.1">
    <property type="nucleotide sequence ID" value="XM_035464122.1"/>
</dbReference>
<keyword evidence="8" id="KW-1185">Reference proteome</keyword>
<evidence type="ECO:0000313" key="7">
    <source>
        <dbReference type="EMBL" id="KAF4121180.1"/>
    </source>
</evidence>
<comment type="subcellular location">
    <subcellularLocation>
        <location evidence="1">Membrane</location>
    </subcellularLocation>
</comment>
<dbReference type="Proteomes" id="UP000749293">
    <property type="component" value="Unassembled WGS sequence"/>
</dbReference>
<dbReference type="InterPro" id="IPR025423">
    <property type="entry name" value="TMEM205-like"/>
</dbReference>
<dbReference type="GO" id="GO:0016020">
    <property type="term" value="C:membrane"/>
    <property type="evidence" value="ECO:0007669"/>
    <property type="project" value="UniProtKB-SubCell"/>
</dbReference>
<sequence length="181" mass="19686">MAGSALFSAAPYHILSYGTLLGTSFYQSFINGPVMFRSTNRTTFSTVQSGLFPIYFGMQTFLPIIMIFTFPGNAILGFNSGISGLFADVNRVPSMLPILTMFITGFINLAVMLPAVTQLIQARQGQSKRDGKDWYAEGPHSDEMVALNKKFGAMHGLSSLINLATFISAITYGFTLAGRLL</sequence>
<evidence type="ECO:0000256" key="5">
    <source>
        <dbReference type="SAM" id="Phobius"/>
    </source>
</evidence>
<evidence type="ECO:0000256" key="3">
    <source>
        <dbReference type="ARBA" id="ARBA00022989"/>
    </source>
</evidence>
<keyword evidence="4 5" id="KW-0472">Membrane</keyword>
<keyword evidence="2 5" id="KW-0812">Transmembrane</keyword>
<feature type="transmembrane region" description="Helical" evidence="5">
    <location>
        <begin position="96"/>
        <end position="120"/>
    </location>
</feature>
<feature type="transmembrane region" description="Helical" evidence="5">
    <location>
        <begin position="51"/>
        <end position="76"/>
    </location>
</feature>
<dbReference type="PANTHER" id="PTHR23241:SF102">
    <property type="entry name" value="LD23009P"/>
    <property type="match status" value="1"/>
</dbReference>
<proteinExistence type="predicted"/>
<comment type="caution">
    <text evidence="7">The sequence shown here is derived from an EMBL/GenBank/DDBJ whole genome shotgun (WGS) entry which is preliminary data.</text>
</comment>
<dbReference type="OrthoDB" id="1641132at2759"/>
<accession>A0A9P4YSC8</accession>
<dbReference type="PANTHER" id="PTHR23241">
    <property type="entry name" value="LATE EMBRYOGENESIS ABUNDANT PLANTS LEA-RELATED"/>
    <property type="match status" value="1"/>
</dbReference>
<dbReference type="InterPro" id="IPR053009">
    <property type="entry name" value="Xanthocillin_Biosynth-Assoc"/>
</dbReference>
<name>A0A9P4YSC8_9HYPO</name>
<organism evidence="7 8">
    <name type="scientific">Geosmithia morbida</name>
    <dbReference type="NCBI Taxonomy" id="1094350"/>
    <lineage>
        <taxon>Eukaryota</taxon>
        <taxon>Fungi</taxon>
        <taxon>Dikarya</taxon>
        <taxon>Ascomycota</taxon>
        <taxon>Pezizomycotina</taxon>
        <taxon>Sordariomycetes</taxon>
        <taxon>Hypocreomycetidae</taxon>
        <taxon>Hypocreales</taxon>
        <taxon>Bionectriaceae</taxon>
        <taxon>Geosmithia</taxon>
    </lineage>
</organism>
<feature type="domain" description="TMEM205-like" evidence="6">
    <location>
        <begin position="15"/>
        <end position="123"/>
    </location>
</feature>
<feature type="transmembrane region" description="Helical" evidence="5">
    <location>
        <begin position="157"/>
        <end position="177"/>
    </location>
</feature>
<dbReference type="AlphaFoldDB" id="A0A9P4YSC8"/>
<evidence type="ECO:0000256" key="4">
    <source>
        <dbReference type="ARBA" id="ARBA00023136"/>
    </source>
</evidence>
<reference evidence="7" key="1">
    <citation type="submission" date="2020-03" db="EMBL/GenBank/DDBJ databases">
        <title>Site-based positive gene gene selection in Geosmithia morbida across the United States reveals a broad range of putative effectors and factors for local host and environmental adapation.</title>
        <authorList>
            <person name="Onufrak A."/>
            <person name="Murdoch R.W."/>
            <person name="Gazis R."/>
            <person name="Huff M."/>
            <person name="Staton M."/>
            <person name="Klingeman W."/>
            <person name="Hadziabdic D."/>
        </authorList>
    </citation>
    <scope>NUCLEOTIDE SEQUENCE</scope>
    <source>
        <strain evidence="7">1262</strain>
    </source>
</reference>
<evidence type="ECO:0000256" key="2">
    <source>
        <dbReference type="ARBA" id="ARBA00022692"/>
    </source>
</evidence>
<gene>
    <name evidence="7" type="ORF">GMORB2_2142</name>
</gene>
<protein>
    <recommendedName>
        <fullName evidence="6">TMEM205-like domain-containing protein</fullName>
    </recommendedName>
</protein>
<evidence type="ECO:0000256" key="1">
    <source>
        <dbReference type="ARBA" id="ARBA00004370"/>
    </source>
</evidence>
<evidence type="ECO:0000259" key="6">
    <source>
        <dbReference type="Pfam" id="PF13664"/>
    </source>
</evidence>
<dbReference type="Pfam" id="PF13664">
    <property type="entry name" value="DUF4149"/>
    <property type="match status" value="1"/>
</dbReference>